<feature type="compositionally biased region" description="Low complexity" evidence="4">
    <location>
        <begin position="232"/>
        <end position="252"/>
    </location>
</feature>
<dbReference type="STRING" id="1182545.A0A072PUE1"/>
<dbReference type="GO" id="GO:0008270">
    <property type="term" value="F:zinc ion binding"/>
    <property type="evidence" value="ECO:0007669"/>
    <property type="project" value="UniProtKB-KW"/>
</dbReference>
<dbReference type="GO" id="GO:0006338">
    <property type="term" value="P:chromatin remodeling"/>
    <property type="evidence" value="ECO:0007669"/>
    <property type="project" value="InterPro"/>
</dbReference>
<comment type="caution">
    <text evidence="5">The sequence shown here is derived from an EMBL/GenBank/DDBJ whole genome shotgun (WGS) entry which is preliminary data.</text>
</comment>
<keyword evidence="2" id="KW-0863">Zinc-finger</keyword>
<dbReference type="GeneID" id="25276400"/>
<feature type="region of interest" description="Disordered" evidence="4">
    <location>
        <begin position="1"/>
        <end position="46"/>
    </location>
</feature>
<feature type="compositionally biased region" description="Polar residues" evidence="4">
    <location>
        <begin position="23"/>
        <end position="36"/>
    </location>
</feature>
<accession>A0A072PUE1</accession>
<dbReference type="VEuPathDB" id="FungiDB:A1O9_01454"/>
<feature type="compositionally biased region" description="Basic and acidic residues" evidence="4">
    <location>
        <begin position="204"/>
        <end position="217"/>
    </location>
</feature>
<dbReference type="RefSeq" id="XP_013266066.1">
    <property type="nucleotide sequence ID" value="XM_013410612.1"/>
</dbReference>
<evidence type="ECO:0000256" key="3">
    <source>
        <dbReference type="ARBA" id="ARBA00022833"/>
    </source>
</evidence>
<organism evidence="5 6">
    <name type="scientific">Exophiala aquamarina CBS 119918</name>
    <dbReference type="NCBI Taxonomy" id="1182545"/>
    <lineage>
        <taxon>Eukaryota</taxon>
        <taxon>Fungi</taxon>
        <taxon>Dikarya</taxon>
        <taxon>Ascomycota</taxon>
        <taxon>Pezizomycotina</taxon>
        <taxon>Eurotiomycetes</taxon>
        <taxon>Chaetothyriomycetidae</taxon>
        <taxon>Chaetothyriales</taxon>
        <taxon>Herpotrichiellaceae</taxon>
        <taxon>Exophiala</taxon>
    </lineage>
</organism>
<keyword evidence="3" id="KW-0862">Zinc</keyword>
<dbReference type="EMBL" id="AMGV01000001">
    <property type="protein sequence ID" value="KEF63476.1"/>
    <property type="molecule type" value="Genomic_DNA"/>
</dbReference>
<dbReference type="OrthoDB" id="74807at2759"/>
<dbReference type="InterPro" id="IPR039723">
    <property type="entry name" value="Vps71/ZNHIT1"/>
</dbReference>
<dbReference type="Proteomes" id="UP000027920">
    <property type="component" value="Unassembled WGS sequence"/>
</dbReference>
<keyword evidence="1" id="KW-0479">Metal-binding</keyword>
<evidence type="ECO:0008006" key="7">
    <source>
        <dbReference type="Google" id="ProtNLM"/>
    </source>
</evidence>
<dbReference type="HOGENOM" id="CLU_034747_0_0_1"/>
<evidence type="ECO:0000256" key="1">
    <source>
        <dbReference type="ARBA" id="ARBA00022723"/>
    </source>
</evidence>
<evidence type="ECO:0000256" key="2">
    <source>
        <dbReference type="ARBA" id="ARBA00022771"/>
    </source>
</evidence>
<feature type="compositionally biased region" description="Low complexity" evidence="4">
    <location>
        <begin position="165"/>
        <end position="181"/>
    </location>
</feature>
<feature type="compositionally biased region" description="Polar residues" evidence="4">
    <location>
        <begin position="187"/>
        <end position="199"/>
    </location>
</feature>
<evidence type="ECO:0000313" key="5">
    <source>
        <dbReference type="EMBL" id="KEF63476.1"/>
    </source>
</evidence>
<dbReference type="AlphaFoldDB" id="A0A072PUE1"/>
<keyword evidence="6" id="KW-1185">Reference proteome</keyword>
<sequence>MPLIEELPVNNSTTRPSHGWTYVTDNASGGQPSSGPFKSRKRGRDGGATVTAQAANRLSAKQEKAIQQRLNDLGKENHRDVHIPIPKREGRKAGKERKTTQNVRRILGYSRTFQHYLADEEAGTNPYGSAGVVAVNPAAAAAAAATIHGGQPSGGRADSKRKSVANTSSTAAQKKSTAAASLPPSKRSGSSRQTVSSRRPATPIKKEKSDAGEDVKMNDGPATSSPPPPPTTVTGPGLGQPASKSPTTPAPAQKSPQSKQSLPVAATGPNLTDNTPAPNPETYDPVHDHDPLLKTLSLPKKPSDRLMAALLAEPPLSYTAARAKPLAQAPSVEGGSNLLLAKPARHFCAICGYWGKVRCKRAGCGERVCGLLECWRAHEGVCSSLGAY</sequence>
<dbReference type="CDD" id="cd21437">
    <property type="entry name" value="zf-HIT_ZNHIT1_like"/>
    <property type="match status" value="1"/>
</dbReference>
<proteinExistence type="predicted"/>
<name>A0A072PUE1_9EURO</name>
<reference evidence="5 6" key="1">
    <citation type="submission" date="2013-03" db="EMBL/GenBank/DDBJ databases">
        <title>The Genome Sequence of Exophiala aquamarina CBS 119918.</title>
        <authorList>
            <consortium name="The Broad Institute Genomics Platform"/>
            <person name="Cuomo C."/>
            <person name="de Hoog S."/>
            <person name="Gorbushina A."/>
            <person name="Walker B."/>
            <person name="Young S.K."/>
            <person name="Zeng Q."/>
            <person name="Gargeya S."/>
            <person name="Fitzgerald M."/>
            <person name="Haas B."/>
            <person name="Abouelleil A."/>
            <person name="Allen A.W."/>
            <person name="Alvarado L."/>
            <person name="Arachchi H.M."/>
            <person name="Berlin A.M."/>
            <person name="Chapman S.B."/>
            <person name="Gainer-Dewar J."/>
            <person name="Goldberg J."/>
            <person name="Griggs A."/>
            <person name="Gujja S."/>
            <person name="Hansen M."/>
            <person name="Howarth C."/>
            <person name="Imamovic A."/>
            <person name="Ireland A."/>
            <person name="Larimer J."/>
            <person name="McCowan C."/>
            <person name="Murphy C."/>
            <person name="Pearson M."/>
            <person name="Poon T.W."/>
            <person name="Priest M."/>
            <person name="Roberts A."/>
            <person name="Saif S."/>
            <person name="Shea T."/>
            <person name="Sisk P."/>
            <person name="Sykes S."/>
            <person name="Wortman J."/>
            <person name="Nusbaum C."/>
            <person name="Birren B."/>
        </authorList>
    </citation>
    <scope>NUCLEOTIDE SEQUENCE [LARGE SCALE GENOMIC DNA]</scope>
    <source>
        <strain evidence="5 6">CBS 119918</strain>
    </source>
</reference>
<protein>
    <recommendedName>
        <fullName evidence="7">HIT-type domain-containing protein</fullName>
    </recommendedName>
</protein>
<dbReference type="PANTHER" id="PTHR13093">
    <property type="entry name" value="ZINC FINGER HIT DOMAIN CONTAINING PROTEIN 1"/>
    <property type="match status" value="1"/>
</dbReference>
<evidence type="ECO:0000256" key="4">
    <source>
        <dbReference type="SAM" id="MobiDB-lite"/>
    </source>
</evidence>
<gene>
    <name evidence="5" type="ORF">A1O9_01454</name>
</gene>
<feature type="region of interest" description="Disordered" evidence="4">
    <location>
        <begin position="147"/>
        <end position="290"/>
    </location>
</feature>
<evidence type="ECO:0000313" key="6">
    <source>
        <dbReference type="Proteomes" id="UP000027920"/>
    </source>
</evidence>